<dbReference type="EMBL" id="AM746676">
    <property type="protein sequence ID" value="CAN91049.1"/>
    <property type="molecule type" value="Genomic_DNA"/>
</dbReference>
<accession>A9ETX9</accession>
<organism evidence="1 2">
    <name type="scientific">Sorangium cellulosum (strain So ce56)</name>
    <name type="common">Polyangium cellulosum (strain So ce56)</name>
    <dbReference type="NCBI Taxonomy" id="448385"/>
    <lineage>
        <taxon>Bacteria</taxon>
        <taxon>Pseudomonadati</taxon>
        <taxon>Myxococcota</taxon>
        <taxon>Polyangia</taxon>
        <taxon>Polyangiales</taxon>
        <taxon>Polyangiaceae</taxon>
        <taxon>Sorangium</taxon>
    </lineage>
</organism>
<sequence length="591" mass="64802">MSSMGPEPRITVEVLPEVGGGWALLTPETPEPGARHALLDQVVTDTHAVLLFGELQGESRAAPARAVLRAWTSGGGDAVAALDGNFSAIVVDRAERTASVISDLLGRRALRTLHADGALYVSPHDVALVATGACPVEIDHASACSIITADWSIGGRPLLARVEPGDPARWLRLRGGRLERLPAPLGLFERRIDARDAAAVRERIDRIVDTMRENTRFAAAGSDTVRADLTAGIDSRAAFALVASIVPAERIVAKTTGATDSLDVRVARRIAALVGVRHEHRELDLPVHDDFSRHADLIAFHMNGDSSAKRAIDRYPSWDDRPLGFEGGGGEIFRGYYYARPGQYTRVARADADDVTAFFVRKWRRPTALSFRSPDPLAAVRERTRSVVEAMFRRSPDLHDVLDQFYLFERYGRWGAITSRFAWWKTFSPYASPSVVRLAFGLPSPIGTHAGLHDAIVRRFLPSARGILVNDNSLLPLQGPGLTRLLARDLLYVTGELWRAASAWRGRSGKKRRSADAMRADMLAGPLHDHARDVLLSRDSIAVDLLGHEPVARLLDEHRARRQHLETLCNLLGIEHFRRLATSTAAAASSR</sequence>
<dbReference type="AlphaFoldDB" id="A9ETX9"/>
<dbReference type="KEGG" id="scl:sce0892"/>
<dbReference type="SUPFAM" id="SSF52402">
    <property type="entry name" value="Adenine nucleotide alpha hydrolases-like"/>
    <property type="match status" value="1"/>
</dbReference>
<evidence type="ECO:0000313" key="1">
    <source>
        <dbReference type="EMBL" id="CAN91049.1"/>
    </source>
</evidence>
<reference evidence="1 2" key="1">
    <citation type="journal article" date="2007" name="Nat. Biotechnol.">
        <title>Complete genome sequence of the myxobacterium Sorangium cellulosum.</title>
        <authorList>
            <person name="Schneiker S."/>
            <person name="Perlova O."/>
            <person name="Kaiser O."/>
            <person name="Gerth K."/>
            <person name="Alici A."/>
            <person name="Altmeyer M.O."/>
            <person name="Bartels D."/>
            <person name="Bekel T."/>
            <person name="Beyer S."/>
            <person name="Bode E."/>
            <person name="Bode H.B."/>
            <person name="Bolten C.J."/>
            <person name="Choudhuri J.V."/>
            <person name="Doss S."/>
            <person name="Elnakady Y.A."/>
            <person name="Frank B."/>
            <person name="Gaigalat L."/>
            <person name="Goesmann A."/>
            <person name="Groeger C."/>
            <person name="Gross F."/>
            <person name="Jelsbak L."/>
            <person name="Jelsbak L."/>
            <person name="Kalinowski J."/>
            <person name="Kegler C."/>
            <person name="Knauber T."/>
            <person name="Konietzny S."/>
            <person name="Kopp M."/>
            <person name="Krause L."/>
            <person name="Krug D."/>
            <person name="Linke B."/>
            <person name="Mahmud T."/>
            <person name="Martinez-Arias R."/>
            <person name="McHardy A.C."/>
            <person name="Merai M."/>
            <person name="Meyer F."/>
            <person name="Mormann S."/>
            <person name="Munoz-Dorado J."/>
            <person name="Perez J."/>
            <person name="Pradella S."/>
            <person name="Rachid S."/>
            <person name="Raddatz G."/>
            <person name="Rosenau F."/>
            <person name="Rueckert C."/>
            <person name="Sasse F."/>
            <person name="Scharfe M."/>
            <person name="Schuster S.C."/>
            <person name="Suen G."/>
            <person name="Treuner-Lange A."/>
            <person name="Velicer G.J."/>
            <person name="Vorholter F.-J."/>
            <person name="Weissman K.J."/>
            <person name="Welch R.D."/>
            <person name="Wenzel S.C."/>
            <person name="Whitworth D.E."/>
            <person name="Wilhelm S."/>
            <person name="Wittmann C."/>
            <person name="Bloecker H."/>
            <person name="Puehler A."/>
            <person name="Mueller R."/>
        </authorList>
    </citation>
    <scope>NUCLEOTIDE SEQUENCE [LARGE SCALE GENOMIC DNA]</scope>
    <source>
        <strain evidence="2">So ce56</strain>
    </source>
</reference>
<evidence type="ECO:0008006" key="3">
    <source>
        <dbReference type="Google" id="ProtNLM"/>
    </source>
</evidence>
<dbReference type="Proteomes" id="UP000002139">
    <property type="component" value="Chromosome"/>
</dbReference>
<dbReference type="InterPro" id="IPR014729">
    <property type="entry name" value="Rossmann-like_a/b/a_fold"/>
</dbReference>
<protein>
    <recommendedName>
        <fullName evidence="3">Asparagine synthetase domain-containing protein</fullName>
    </recommendedName>
</protein>
<keyword evidence="2" id="KW-1185">Reference proteome</keyword>
<dbReference type="Gene3D" id="3.40.50.620">
    <property type="entry name" value="HUPs"/>
    <property type="match status" value="1"/>
</dbReference>
<proteinExistence type="predicted"/>
<dbReference type="HOGENOM" id="CLU_461447_0_0_7"/>
<dbReference type="InterPro" id="IPR029055">
    <property type="entry name" value="Ntn_hydrolases_N"/>
</dbReference>
<dbReference type="SUPFAM" id="SSF56235">
    <property type="entry name" value="N-terminal nucleophile aminohydrolases (Ntn hydrolases)"/>
    <property type="match status" value="1"/>
</dbReference>
<gene>
    <name evidence="1" type="ordered locus">sce0892</name>
</gene>
<name>A9ETX9_SORC5</name>
<evidence type="ECO:0000313" key="2">
    <source>
        <dbReference type="Proteomes" id="UP000002139"/>
    </source>
</evidence>
<dbReference type="eggNOG" id="COG0367">
    <property type="taxonomic scope" value="Bacteria"/>
</dbReference>